<evidence type="ECO:0000256" key="4">
    <source>
        <dbReference type="RuleBase" id="RU003949"/>
    </source>
</evidence>
<feature type="compositionally biased region" description="Low complexity" evidence="5">
    <location>
        <begin position="47"/>
        <end position="57"/>
    </location>
</feature>
<evidence type="ECO:0000256" key="1">
    <source>
        <dbReference type="ARBA" id="ARBA00010745"/>
    </source>
</evidence>
<accession>A0A072V9Z8</accession>
<comment type="similarity">
    <text evidence="1 4">Belongs to the universal ribosomal protein uL14 family.</text>
</comment>
<dbReference type="GO" id="GO:0006412">
    <property type="term" value="P:translation"/>
    <property type="evidence" value="ECO:0007669"/>
    <property type="project" value="InterPro"/>
</dbReference>
<evidence type="ECO:0000313" key="6">
    <source>
        <dbReference type="EMBL" id="KEH38411.1"/>
    </source>
</evidence>
<dbReference type="EnsemblPlants" id="KEH38411">
    <property type="protein sequence ID" value="KEH38411"/>
    <property type="gene ID" value="MTR_2g070580"/>
</dbReference>
<dbReference type="EMBL" id="CM001218">
    <property type="protein sequence ID" value="KEH38411.1"/>
    <property type="molecule type" value="Genomic_DNA"/>
</dbReference>
<dbReference type="PANTHER" id="PTHR11761:SF8">
    <property type="entry name" value="LARGE RIBOSOMAL SUBUNIT PROTEIN UL14"/>
    <property type="match status" value="1"/>
</dbReference>
<protein>
    <submittedName>
        <fullName evidence="6">Ribosomal protein L14p/L23e</fullName>
    </submittedName>
</protein>
<evidence type="ECO:0000256" key="5">
    <source>
        <dbReference type="SAM" id="MobiDB-lite"/>
    </source>
</evidence>
<dbReference type="GO" id="GO:0003735">
    <property type="term" value="F:structural constituent of ribosome"/>
    <property type="evidence" value="ECO:0000318"/>
    <property type="project" value="GO_Central"/>
</dbReference>
<name>A0A072V9Z8_MEDTR</name>
<evidence type="ECO:0000313" key="7">
    <source>
        <dbReference type="EnsemblPlants" id="KEH38411"/>
    </source>
</evidence>
<dbReference type="GO" id="GO:0022625">
    <property type="term" value="C:cytosolic large ribosomal subunit"/>
    <property type="evidence" value="ECO:0000318"/>
    <property type="project" value="GO_Central"/>
</dbReference>
<evidence type="ECO:0000313" key="8">
    <source>
        <dbReference type="Proteomes" id="UP000002051"/>
    </source>
</evidence>
<gene>
    <name evidence="6" type="ordered locus">MTR_2g070580</name>
</gene>
<reference evidence="6 8" key="2">
    <citation type="journal article" date="2014" name="BMC Genomics">
        <title>An improved genome release (version Mt4.0) for the model legume Medicago truncatula.</title>
        <authorList>
            <person name="Tang H."/>
            <person name="Krishnakumar V."/>
            <person name="Bidwell S."/>
            <person name="Rosen B."/>
            <person name="Chan A."/>
            <person name="Zhou S."/>
            <person name="Gentzbittel L."/>
            <person name="Childs K.L."/>
            <person name="Yandell M."/>
            <person name="Gundlach H."/>
            <person name="Mayer K.F."/>
            <person name="Schwartz D.C."/>
            <person name="Town C.D."/>
        </authorList>
    </citation>
    <scope>GENOME REANNOTATION</scope>
    <source>
        <strain evidence="6">A17</strain>
        <strain evidence="7 8">cv. Jemalong A17</strain>
    </source>
</reference>
<dbReference type="Proteomes" id="UP000002051">
    <property type="component" value="Chromosome 2"/>
</dbReference>
<dbReference type="Gene3D" id="2.40.150.20">
    <property type="entry name" value="Ribosomal protein L14"/>
    <property type="match status" value="1"/>
</dbReference>
<feature type="region of interest" description="Disordered" evidence="5">
    <location>
        <begin position="46"/>
        <end position="97"/>
    </location>
</feature>
<dbReference type="SUPFAM" id="SSF50193">
    <property type="entry name" value="Ribosomal protein L14"/>
    <property type="match status" value="1"/>
</dbReference>
<dbReference type="PANTHER" id="PTHR11761">
    <property type="entry name" value="50S/60S RIBOSOMAL PROTEIN L14/L23"/>
    <property type="match status" value="1"/>
</dbReference>
<dbReference type="GO" id="GO:0070180">
    <property type="term" value="F:large ribosomal subunit rRNA binding"/>
    <property type="evidence" value="ECO:0000318"/>
    <property type="project" value="GO_Central"/>
</dbReference>
<dbReference type="HOGENOM" id="CLU_1973789_0_0_1"/>
<keyword evidence="3 4" id="KW-0687">Ribonucleoprotein</keyword>
<evidence type="ECO:0000256" key="2">
    <source>
        <dbReference type="ARBA" id="ARBA00022980"/>
    </source>
</evidence>
<reference evidence="7" key="3">
    <citation type="submission" date="2015-04" db="UniProtKB">
        <authorList>
            <consortium name="EnsemblPlants"/>
        </authorList>
    </citation>
    <scope>IDENTIFICATION</scope>
    <source>
        <strain evidence="7">cv. Jemalong A17</strain>
    </source>
</reference>
<feature type="compositionally biased region" description="Acidic residues" evidence="5">
    <location>
        <begin position="62"/>
        <end position="85"/>
    </location>
</feature>
<dbReference type="Pfam" id="PF00238">
    <property type="entry name" value="Ribosomal_L14"/>
    <property type="match status" value="1"/>
</dbReference>
<dbReference type="InterPro" id="IPR000218">
    <property type="entry name" value="Ribosomal_uL14"/>
</dbReference>
<reference evidence="6 8" key="1">
    <citation type="journal article" date="2011" name="Nature">
        <title>The Medicago genome provides insight into the evolution of rhizobial symbioses.</title>
        <authorList>
            <person name="Young N.D."/>
            <person name="Debelle F."/>
            <person name="Oldroyd G.E."/>
            <person name="Geurts R."/>
            <person name="Cannon S.B."/>
            <person name="Udvardi M.K."/>
            <person name="Benedito V.A."/>
            <person name="Mayer K.F."/>
            <person name="Gouzy J."/>
            <person name="Schoof H."/>
            <person name="Van de Peer Y."/>
            <person name="Proost S."/>
            <person name="Cook D.R."/>
            <person name="Meyers B.C."/>
            <person name="Spannagl M."/>
            <person name="Cheung F."/>
            <person name="De Mita S."/>
            <person name="Krishnakumar V."/>
            <person name="Gundlach H."/>
            <person name="Zhou S."/>
            <person name="Mudge J."/>
            <person name="Bharti A.K."/>
            <person name="Murray J.D."/>
            <person name="Naoumkina M.A."/>
            <person name="Rosen B."/>
            <person name="Silverstein K.A."/>
            <person name="Tang H."/>
            <person name="Rombauts S."/>
            <person name="Zhao P.X."/>
            <person name="Zhou P."/>
            <person name="Barbe V."/>
            <person name="Bardou P."/>
            <person name="Bechner M."/>
            <person name="Bellec A."/>
            <person name="Berger A."/>
            <person name="Berges H."/>
            <person name="Bidwell S."/>
            <person name="Bisseling T."/>
            <person name="Choisne N."/>
            <person name="Couloux A."/>
            <person name="Denny R."/>
            <person name="Deshpande S."/>
            <person name="Dai X."/>
            <person name="Doyle J.J."/>
            <person name="Dudez A.M."/>
            <person name="Farmer A.D."/>
            <person name="Fouteau S."/>
            <person name="Franken C."/>
            <person name="Gibelin C."/>
            <person name="Gish J."/>
            <person name="Goldstein S."/>
            <person name="Gonzalez A.J."/>
            <person name="Green P.J."/>
            <person name="Hallab A."/>
            <person name="Hartog M."/>
            <person name="Hua A."/>
            <person name="Humphray S.J."/>
            <person name="Jeong D.H."/>
            <person name="Jing Y."/>
            <person name="Jocker A."/>
            <person name="Kenton S.M."/>
            <person name="Kim D.J."/>
            <person name="Klee K."/>
            <person name="Lai H."/>
            <person name="Lang C."/>
            <person name="Lin S."/>
            <person name="Macmil S.L."/>
            <person name="Magdelenat G."/>
            <person name="Matthews L."/>
            <person name="McCorrison J."/>
            <person name="Monaghan E.L."/>
            <person name="Mun J.H."/>
            <person name="Najar F.Z."/>
            <person name="Nicholson C."/>
            <person name="Noirot C."/>
            <person name="O'Bleness M."/>
            <person name="Paule C.R."/>
            <person name="Poulain J."/>
            <person name="Prion F."/>
            <person name="Qin B."/>
            <person name="Qu C."/>
            <person name="Retzel E.F."/>
            <person name="Riddle C."/>
            <person name="Sallet E."/>
            <person name="Samain S."/>
            <person name="Samson N."/>
            <person name="Sanders I."/>
            <person name="Saurat O."/>
            <person name="Scarpelli C."/>
            <person name="Schiex T."/>
            <person name="Segurens B."/>
            <person name="Severin A.J."/>
            <person name="Sherrier D.J."/>
            <person name="Shi R."/>
            <person name="Sims S."/>
            <person name="Singer S.R."/>
            <person name="Sinharoy S."/>
            <person name="Sterck L."/>
            <person name="Viollet A."/>
            <person name="Wang B.B."/>
            <person name="Wang K."/>
            <person name="Wang M."/>
            <person name="Wang X."/>
            <person name="Warfsmann J."/>
            <person name="Weissenbach J."/>
            <person name="White D.D."/>
            <person name="White J.D."/>
            <person name="Wiley G.B."/>
            <person name="Wincker P."/>
            <person name="Xing Y."/>
            <person name="Yang L."/>
            <person name="Yao Z."/>
            <person name="Ying F."/>
            <person name="Zhai J."/>
            <person name="Zhou L."/>
            <person name="Zuber A."/>
            <person name="Denarie J."/>
            <person name="Dixon R.A."/>
            <person name="May G.D."/>
            <person name="Schwartz D.C."/>
            <person name="Rogers J."/>
            <person name="Quetier F."/>
            <person name="Town C.D."/>
            <person name="Roe B.A."/>
        </authorList>
    </citation>
    <scope>NUCLEOTIDE SEQUENCE [LARGE SCALE GENOMIC DNA]</scope>
    <source>
        <strain evidence="6">A17</strain>
        <strain evidence="7 8">cv. Jemalong A17</strain>
    </source>
</reference>
<keyword evidence="2 4" id="KW-0689">Ribosomal protein</keyword>
<proteinExistence type="inferred from homology"/>
<evidence type="ECO:0000256" key="3">
    <source>
        <dbReference type="ARBA" id="ARBA00023274"/>
    </source>
</evidence>
<keyword evidence="8" id="KW-1185">Reference proteome</keyword>
<organism evidence="6 8">
    <name type="scientific">Medicago truncatula</name>
    <name type="common">Barrel medic</name>
    <name type="synonym">Medicago tribuloides</name>
    <dbReference type="NCBI Taxonomy" id="3880"/>
    <lineage>
        <taxon>Eukaryota</taxon>
        <taxon>Viridiplantae</taxon>
        <taxon>Streptophyta</taxon>
        <taxon>Embryophyta</taxon>
        <taxon>Tracheophyta</taxon>
        <taxon>Spermatophyta</taxon>
        <taxon>Magnoliopsida</taxon>
        <taxon>eudicotyledons</taxon>
        <taxon>Gunneridae</taxon>
        <taxon>Pentapetalae</taxon>
        <taxon>rosids</taxon>
        <taxon>fabids</taxon>
        <taxon>Fabales</taxon>
        <taxon>Fabaceae</taxon>
        <taxon>Papilionoideae</taxon>
        <taxon>50 kb inversion clade</taxon>
        <taxon>NPAAA clade</taxon>
        <taxon>Hologalegina</taxon>
        <taxon>IRL clade</taxon>
        <taxon>Trifolieae</taxon>
        <taxon>Medicago</taxon>
    </lineage>
</organism>
<sequence length="127" mass="14241">MDLSTQNLPIYILELQMRHQMQRQEKEMSKTNKKLAVIMKHLGFVGSSSHVSNPNSESNEHIDEEDNNDFFEDDHDFSEDVDEDNNNNAGVIVNPKGEMKGSVITGPIGKECADLWPRIASAANVIV</sequence>
<dbReference type="STRING" id="3880.A0A072V9Z8"/>
<dbReference type="AlphaFoldDB" id="A0A072V9Z8"/>
<dbReference type="InterPro" id="IPR036853">
    <property type="entry name" value="Ribosomal_uL14_sf"/>
</dbReference>